<dbReference type="EMBL" id="MU274911">
    <property type="protein sequence ID" value="KAI0089126.1"/>
    <property type="molecule type" value="Genomic_DNA"/>
</dbReference>
<proteinExistence type="predicted"/>
<evidence type="ECO:0000313" key="2">
    <source>
        <dbReference type="Proteomes" id="UP001055072"/>
    </source>
</evidence>
<evidence type="ECO:0000313" key="1">
    <source>
        <dbReference type="EMBL" id="KAI0089126.1"/>
    </source>
</evidence>
<dbReference type="Proteomes" id="UP001055072">
    <property type="component" value="Unassembled WGS sequence"/>
</dbReference>
<sequence length="351" mass="37752">MEELVNDEGVDLESLQAQIDLSLAQTQNLVASWLKPSKGASSSTSSFRINQELEIQELMKGPARLGVGAPIPAATGTLGHETMKLKGKLIGKKRTREAEDVGNKMTVEPSDDEEESRAGAIKKKTRVDPFALKGRKKQPGNNSLQMQEKTSQPTRANLSPPKTPPRVTSPSAQAQTDAMGTVSPVKATDEISPGSPTKIKKKKKKHKGGNREEGNGNEDGDIAVDPEHGTIISPARGVTKPSLTADQDGDRHGTPPLLGSTKSKAPETPVASSHTPQTTQVNATATPKPNGEVNRLPLLNLEGPPPTFDTSPAKKKRKRNKKKKKRQMEGVQAQQSADRNAEVQDEEEDDE</sequence>
<protein>
    <submittedName>
        <fullName evidence="1">Uncharacterized protein</fullName>
    </submittedName>
</protein>
<organism evidence="1 2">
    <name type="scientific">Irpex rosettiformis</name>
    <dbReference type="NCBI Taxonomy" id="378272"/>
    <lineage>
        <taxon>Eukaryota</taxon>
        <taxon>Fungi</taxon>
        <taxon>Dikarya</taxon>
        <taxon>Basidiomycota</taxon>
        <taxon>Agaricomycotina</taxon>
        <taxon>Agaricomycetes</taxon>
        <taxon>Polyporales</taxon>
        <taxon>Irpicaceae</taxon>
        <taxon>Irpex</taxon>
    </lineage>
</organism>
<name>A0ACB8U4L4_9APHY</name>
<gene>
    <name evidence="1" type="ORF">BDY19DRAFT_126103</name>
</gene>
<accession>A0ACB8U4L4</accession>
<comment type="caution">
    <text evidence="1">The sequence shown here is derived from an EMBL/GenBank/DDBJ whole genome shotgun (WGS) entry which is preliminary data.</text>
</comment>
<reference evidence="1" key="1">
    <citation type="journal article" date="2021" name="Environ. Microbiol.">
        <title>Gene family expansions and transcriptome signatures uncover fungal adaptations to wood decay.</title>
        <authorList>
            <person name="Hage H."/>
            <person name="Miyauchi S."/>
            <person name="Viragh M."/>
            <person name="Drula E."/>
            <person name="Min B."/>
            <person name="Chaduli D."/>
            <person name="Navarro D."/>
            <person name="Favel A."/>
            <person name="Norest M."/>
            <person name="Lesage-Meessen L."/>
            <person name="Balint B."/>
            <person name="Merenyi Z."/>
            <person name="de Eugenio L."/>
            <person name="Morin E."/>
            <person name="Martinez A.T."/>
            <person name="Baldrian P."/>
            <person name="Stursova M."/>
            <person name="Martinez M.J."/>
            <person name="Novotny C."/>
            <person name="Magnuson J.K."/>
            <person name="Spatafora J.W."/>
            <person name="Maurice S."/>
            <person name="Pangilinan J."/>
            <person name="Andreopoulos W."/>
            <person name="LaButti K."/>
            <person name="Hundley H."/>
            <person name="Na H."/>
            <person name="Kuo A."/>
            <person name="Barry K."/>
            <person name="Lipzen A."/>
            <person name="Henrissat B."/>
            <person name="Riley R."/>
            <person name="Ahrendt S."/>
            <person name="Nagy L.G."/>
            <person name="Grigoriev I.V."/>
            <person name="Martin F."/>
            <person name="Rosso M.N."/>
        </authorList>
    </citation>
    <scope>NUCLEOTIDE SEQUENCE</scope>
    <source>
        <strain evidence="1">CBS 384.51</strain>
    </source>
</reference>
<keyword evidence="2" id="KW-1185">Reference proteome</keyword>